<reference evidence="2" key="1">
    <citation type="journal article" date="2014" name="Front. Microbiol.">
        <title>High frequency of phylogenetically diverse reductive dehalogenase-homologous genes in deep subseafloor sedimentary metagenomes.</title>
        <authorList>
            <person name="Kawai M."/>
            <person name="Futagami T."/>
            <person name="Toyoda A."/>
            <person name="Takaki Y."/>
            <person name="Nishi S."/>
            <person name="Hori S."/>
            <person name="Arai W."/>
            <person name="Tsubouchi T."/>
            <person name="Morono Y."/>
            <person name="Uchiyama I."/>
            <person name="Ito T."/>
            <person name="Fujiyama A."/>
            <person name="Inagaki F."/>
            <person name="Takami H."/>
        </authorList>
    </citation>
    <scope>NUCLEOTIDE SEQUENCE</scope>
    <source>
        <strain evidence="2">Expedition CK06-06</strain>
    </source>
</reference>
<gene>
    <name evidence="2" type="ORF">S01H1_27430</name>
</gene>
<sequence>MILLTELGLAFAAGLLGHELRPVLRRDFEAGWFAIACYVTGVLIALPFVLLLFRDSRRGTADVIVSYLLAFLGVGGGVVAGHYLKPD</sequence>
<accession>X0T9B2</accession>
<comment type="caution">
    <text evidence="2">The sequence shown here is derived from an EMBL/GenBank/DDBJ whole genome shotgun (WGS) entry which is preliminary data.</text>
</comment>
<organism evidence="2">
    <name type="scientific">marine sediment metagenome</name>
    <dbReference type="NCBI Taxonomy" id="412755"/>
    <lineage>
        <taxon>unclassified sequences</taxon>
        <taxon>metagenomes</taxon>
        <taxon>ecological metagenomes</taxon>
    </lineage>
</organism>
<dbReference type="AlphaFoldDB" id="X0T9B2"/>
<keyword evidence="1" id="KW-0472">Membrane</keyword>
<protein>
    <submittedName>
        <fullName evidence="2">Uncharacterized protein</fullName>
    </submittedName>
</protein>
<dbReference type="EMBL" id="BARS01016701">
    <property type="protein sequence ID" value="GAF89799.1"/>
    <property type="molecule type" value="Genomic_DNA"/>
</dbReference>
<keyword evidence="1" id="KW-0812">Transmembrane</keyword>
<proteinExistence type="predicted"/>
<evidence type="ECO:0000313" key="2">
    <source>
        <dbReference type="EMBL" id="GAF89799.1"/>
    </source>
</evidence>
<feature type="transmembrane region" description="Helical" evidence="1">
    <location>
        <begin position="65"/>
        <end position="84"/>
    </location>
</feature>
<keyword evidence="1" id="KW-1133">Transmembrane helix</keyword>
<name>X0T9B2_9ZZZZ</name>
<evidence type="ECO:0000256" key="1">
    <source>
        <dbReference type="SAM" id="Phobius"/>
    </source>
</evidence>
<feature type="transmembrane region" description="Helical" evidence="1">
    <location>
        <begin position="33"/>
        <end position="53"/>
    </location>
</feature>